<protein>
    <submittedName>
        <fullName evidence="2">Thiamine/molybdopterin biosynthesis protein</fullName>
    </submittedName>
</protein>
<dbReference type="Pfam" id="PF00899">
    <property type="entry name" value="ThiF"/>
    <property type="match status" value="1"/>
</dbReference>
<evidence type="ECO:0000313" key="3">
    <source>
        <dbReference type="Proteomes" id="UP000321386"/>
    </source>
</evidence>
<dbReference type="RefSeq" id="WP_146807013.1">
    <property type="nucleotide sequence ID" value="NZ_BJUA01000011.1"/>
</dbReference>
<dbReference type="Gene3D" id="3.40.50.720">
    <property type="entry name" value="NAD(P)-binding Rossmann-like Domain"/>
    <property type="match status" value="1"/>
</dbReference>
<dbReference type="InterPro" id="IPR045886">
    <property type="entry name" value="ThiF/MoeB/HesA"/>
</dbReference>
<comment type="caution">
    <text evidence="2">The sequence shown here is derived from an EMBL/GenBank/DDBJ whole genome shotgun (WGS) entry which is preliminary data.</text>
</comment>
<keyword evidence="3" id="KW-1185">Reference proteome</keyword>
<dbReference type="InterPro" id="IPR035985">
    <property type="entry name" value="Ubiquitin-activating_enz"/>
</dbReference>
<dbReference type="GO" id="GO:0016779">
    <property type="term" value="F:nucleotidyltransferase activity"/>
    <property type="evidence" value="ECO:0007669"/>
    <property type="project" value="TreeGrafter"/>
</dbReference>
<dbReference type="SUPFAM" id="SSF69572">
    <property type="entry name" value="Activating enzymes of the ubiquitin-like proteins"/>
    <property type="match status" value="1"/>
</dbReference>
<reference evidence="2 3" key="1">
    <citation type="submission" date="2019-07" db="EMBL/GenBank/DDBJ databases">
        <title>Whole genome shotgun sequence of Cellulomonas persica NBRC 101101.</title>
        <authorList>
            <person name="Hosoyama A."/>
            <person name="Uohara A."/>
            <person name="Ohji S."/>
            <person name="Ichikawa N."/>
        </authorList>
    </citation>
    <scope>NUCLEOTIDE SEQUENCE [LARGE SCALE GENOMIC DNA]</scope>
    <source>
        <strain evidence="2 3">NBRC 101101</strain>
    </source>
</reference>
<dbReference type="EMBL" id="BJUA01000011">
    <property type="protein sequence ID" value="GEK18656.1"/>
    <property type="molecule type" value="Genomic_DNA"/>
</dbReference>
<dbReference type="GO" id="GO:0004792">
    <property type="term" value="F:thiosulfate-cyanide sulfurtransferase activity"/>
    <property type="evidence" value="ECO:0007669"/>
    <property type="project" value="TreeGrafter"/>
</dbReference>
<feature type="domain" description="THIF-type NAD/FAD binding fold" evidence="1">
    <location>
        <begin position="117"/>
        <end position="363"/>
    </location>
</feature>
<dbReference type="Proteomes" id="UP000321386">
    <property type="component" value="Unassembled WGS sequence"/>
</dbReference>
<gene>
    <name evidence="2" type="ORF">CPE01_23890</name>
</gene>
<dbReference type="PANTHER" id="PTHR10953">
    <property type="entry name" value="UBIQUITIN-ACTIVATING ENZYME E1"/>
    <property type="match status" value="1"/>
</dbReference>
<accession>A0A510UVX2</accession>
<dbReference type="InterPro" id="IPR000594">
    <property type="entry name" value="ThiF_NAD_FAD-bd"/>
</dbReference>
<organism evidence="2 3">
    <name type="scientific">Cellulomonas persica</name>
    <dbReference type="NCBI Taxonomy" id="76861"/>
    <lineage>
        <taxon>Bacteria</taxon>
        <taxon>Bacillati</taxon>
        <taxon>Actinomycetota</taxon>
        <taxon>Actinomycetes</taxon>
        <taxon>Micrococcales</taxon>
        <taxon>Cellulomonadaceae</taxon>
        <taxon>Cellulomonas</taxon>
    </lineage>
</organism>
<sequence length="382" mass="41647">MLPRLKSLNCLAGDGELVVSLDPKVRTRLADPDGQVLALLTLLREGARDTAALAGAMRERWPRTTEQDVAAVLTQLDRLGWLEDASAPTTFDTHDRERYFSNLAFFDAFTTLSLPRELPQTRLRAAHVLVLGAGGLGSAVLMNLAGLGVGAVTVVDQDRVELRNFARQFTYTEAEVGEPKAERVAQWLSAFDPTLRVEAFRRRVESTDDVAALLRGSALSDLPDLVVSAIDEPDEVDRWVNEACVAAGVPFIRGGLAYTQGLYWSVDPGRSACRECLERHRERLSTLIDREVVTRPRVLEQDRVNRAIGPVTSVLGGLVSLEAMRFLTGLSAPVSLGRYQLVDFAGDGRTTTDAWPADPDCPVCATAPARRAHADRSDTTAA</sequence>
<evidence type="ECO:0000259" key="1">
    <source>
        <dbReference type="Pfam" id="PF00899"/>
    </source>
</evidence>
<proteinExistence type="predicted"/>
<name>A0A510UVX2_9CELL</name>
<dbReference type="OrthoDB" id="9204719at2"/>
<dbReference type="GO" id="GO:0008641">
    <property type="term" value="F:ubiquitin-like modifier activating enzyme activity"/>
    <property type="evidence" value="ECO:0007669"/>
    <property type="project" value="InterPro"/>
</dbReference>
<dbReference type="AlphaFoldDB" id="A0A510UVX2"/>
<dbReference type="GO" id="GO:0005737">
    <property type="term" value="C:cytoplasm"/>
    <property type="evidence" value="ECO:0007669"/>
    <property type="project" value="TreeGrafter"/>
</dbReference>
<evidence type="ECO:0000313" key="2">
    <source>
        <dbReference type="EMBL" id="GEK18656.1"/>
    </source>
</evidence>
<dbReference type="GO" id="GO:0032446">
    <property type="term" value="P:protein modification by small protein conjugation"/>
    <property type="evidence" value="ECO:0007669"/>
    <property type="project" value="TreeGrafter"/>
</dbReference>
<dbReference type="PANTHER" id="PTHR10953:SF102">
    <property type="entry name" value="ADENYLYLTRANSFERASE AND SULFURTRANSFERASE MOCS3"/>
    <property type="match status" value="1"/>
</dbReference>